<evidence type="ECO:0000256" key="9">
    <source>
        <dbReference type="ARBA" id="ARBA00049534"/>
    </source>
</evidence>
<sequence length="216" mass="23359">MSVAIIDYGSGNLHSAAKAFERAAREAGLDEEILVTSDPQKVRTAGRIVLPGVGAFADCRRGLDSVAGMVDALEETVRRQGRPFLGICVGMQLTATRGLEHTTSYGLDWIRGDVKAIDPVDPSLKIPHMGWNTLEVRKNHPLLDGIPTGPDGLHAYFVHSYALQPADPDEVVAVTDYGGPVTAVVGRDNIVGTQFHPEKSQALGLRLIANFLRWRP</sequence>
<feature type="active site" evidence="10 11">
    <location>
        <position position="196"/>
    </location>
</feature>
<keyword evidence="13" id="KW-0808">Transferase</keyword>
<feature type="domain" description="Glutamine amidotransferase" evidence="12">
    <location>
        <begin position="6"/>
        <end position="211"/>
    </location>
</feature>
<dbReference type="HAMAP" id="MF_00278">
    <property type="entry name" value="HisH"/>
    <property type="match status" value="1"/>
</dbReference>
<name>A0A370HUS8_9HYPH</name>
<evidence type="ECO:0000259" key="12">
    <source>
        <dbReference type="Pfam" id="PF00117"/>
    </source>
</evidence>
<dbReference type="Gene3D" id="3.40.50.880">
    <property type="match status" value="1"/>
</dbReference>
<keyword evidence="3 10" id="KW-0028">Amino-acid biosynthesis</keyword>
<feature type="active site" evidence="10 11">
    <location>
        <position position="198"/>
    </location>
</feature>
<organism evidence="13 14">
    <name type="scientific">Microvirga subterranea</name>
    <dbReference type="NCBI Taxonomy" id="186651"/>
    <lineage>
        <taxon>Bacteria</taxon>
        <taxon>Pseudomonadati</taxon>
        <taxon>Pseudomonadota</taxon>
        <taxon>Alphaproteobacteria</taxon>
        <taxon>Hyphomicrobiales</taxon>
        <taxon>Methylobacteriaceae</taxon>
        <taxon>Microvirga</taxon>
    </lineage>
</organism>
<evidence type="ECO:0000256" key="2">
    <source>
        <dbReference type="ARBA" id="ARBA00011152"/>
    </source>
</evidence>
<reference evidence="13 14" key="1">
    <citation type="submission" date="2018-07" db="EMBL/GenBank/DDBJ databases">
        <title>Genomic Encyclopedia of Type Strains, Phase IV (KMG-IV): sequencing the most valuable type-strain genomes for metagenomic binning, comparative biology and taxonomic classification.</title>
        <authorList>
            <person name="Goeker M."/>
        </authorList>
    </citation>
    <scope>NUCLEOTIDE SEQUENCE [LARGE SCALE GENOMIC DNA]</scope>
    <source>
        <strain evidence="13 14">DSM 14364</strain>
    </source>
</reference>
<evidence type="ECO:0000256" key="8">
    <source>
        <dbReference type="ARBA" id="ARBA00047838"/>
    </source>
</evidence>
<keyword evidence="4 10" id="KW-0378">Hydrolase</keyword>
<dbReference type="Pfam" id="PF00117">
    <property type="entry name" value="GATase"/>
    <property type="match status" value="1"/>
</dbReference>
<comment type="subunit">
    <text evidence="2 10">Heterodimer of HisH and HisF.</text>
</comment>
<comment type="function">
    <text evidence="10">IGPS catalyzes the conversion of PRFAR and glutamine to IGP, AICAR and glutamate. The HisH subunit catalyzes the hydrolysis of glutamine to glutamate and ammonia as part of the synthesis of IGP and AICAR. The resulting ammonia molecule is channeled to the active site of HisF.</text>
</comment>
<keyword evidence="14" id="KW-1185">Reference proteome</keyword>
<gene>
    <name evidence="10" type="primary">hisH</name>
    <name evidence="13" type="ORF">DES45_101536</name>
</gene>
<proteinExistence type="inferred from homology"/>
<dbReference type="Proteomes" id="UP000254925">
    <property type="component" value="Unassembled WGS sequence"/>
</dbReference>
<dbReference type="NCBIfam" id="TIGR01855">
    <property type="entry name" value="IMP_synth_hisH"/>
    <property type="match status" value="1"/>
</dbReference>
<keyword evidence="10" id="KW-0963">Cytoplasm</keyword>
<evidence type="ECO:0000256" key="7">
    <source>
        <dbReference type="ARBA" id="ARBA00023239"/>
    </source>
</evidence>
<comment type="subcellular location">
    <subcellularLocation>
        <location evidence="10">Cytoplasm</location>
    </subcellularLocation>
</comment>
<evidence type="ECO:0000256" key="4">
    <source>
        <dbReference type="ARBA" id="ARBA00022801"/>
    </source>
</evidence>
<evidence type="ECO:0000256" key="5">
    <source>
        <dbReference type="ARBA" id="ARBA00022962"/>
    </source>
</evidence>
<comment type="caution">
    <text evidence="13">The sequence shown here is derived from an EMBL/GenBank/DDBJ whole genome shotgun (WGS) entry which is preliminary data.</text>
</comment>
<dbReference type="SUPFAM" id="SSF52317">
    <property type="entry name" value="Class I glutamine amidotransferase-like"/>
    <property type="match status" value="1"/>
</dbReference>
<dbReference type="InterPro" id="IPR010139">
    <property type="entry name" value="Imidazole-glycPsynth_HisH"/>
</dbReference>
<evidence type="ECO:0000313" key="14">
    <source>
        <dbReference type="Proteomes" id="UP000254925"/>
    </source>
</evidence>
<protein>
    <recommendedName>
        <fullName evidence="10">Imidazole glycerol phosphate synthase subunit HisH</fullName>
        <ecNumber evidence="10">4.3.2.10</ecNumber>
    </recommendedName>
    <alternativeName>
        <fullName evidence="10">IGP synthase glutaminase subunit</fullName>
        <ecNumber evidence="10">3.5.1.2</ecNumber>
    </alternativeName>
    <alternativeName>
        <fullName evidence="10">IGP synthase subunit HisH</fullName>
    </alternativeName>
    <alternativeName>
        <fullName evidence="10">ImGP synthase subunit HisH</fullName>
        <shortName evidence="10">IGPS subunit HisH</shortName>
    </alternativeName>
</protein>
<dbReference type="PANTHER" id="PTHR42701">
    <property type="entry name" value="IMIDAZOLE GLYCEROL PHOSPHATE SYNTHASE SUBUNIT HISH"/>
    <property type="match status" value="1"/>
</dbReference>
<keyword evidence="5 10" id="KW-0315">Glutamine amidotransferase</keyword>
<dbReference type="PANTHER" id="PTHR42701:SF1">
    <property type="entry name" value="IMIDAZOLE GLYCEROL PHOSPHATE SYNTHASE SUBUNIT HISH"/>
    <property type="match status" value="1"/>
</dbReference>
<dbReference type="PIRSF" id="PIRSF000495">
    <property type="entry name" value="Amidotransf_hisH"/>
    <property type="match status" value="1"/>
</dbReference>
<dbReference type="CDD" id="cd01748">
    <property type="entry name" value="GATase1_IGP_Synthase"/>
    <property type="match status" value="1"/>
</dbReference>
<evidence type="ECO:0000256" key="11">
    <source>
        <dbReference type="PIRSR" id="PIRSR000495-1"/>
    </source>
</evidence>
<dbReference type="AlphaFoldDB" id="A0A370HUS8"/>
<dbReference type="GO" id="GO:0016829">
    <property type="term" value="F:lyase activity"/>
    <property type="evidence" value="ECO:0007669"/>
    <property type="project" value="UniProtKB-KW"/>
</dbReference>
<comment type="catalytic activity">
    <reaction evidence="9 10">
        <text>L-glutamine + H2O = L-glutamate + NH4(+)</text>
        <dbReference type="Rhea" id="RHEA:15889"/>
        <dbReference type="ChEBI" id="CHEBI:15377"/>
        <dbReference type="ChEBI" id="CHEBI:28938"/>
        <dbReference type="ChEBI" id="CHEBI:29985"/>
        <dbReference type="ChEBI" id="CHEBI:58359"/>
        <dbReference type="EC" id="3.5.1.2"/>
    </reaction>
</comment>
<comment type="pathway">
    <text evidence="1 10">Amino-acid biosynthesis; L-histidine biosynthesis; L-histidine from 5-phospho-alpha-D-ribose 1-diphosphate: step 5/9.</text>
</comment>
<evidence type="ECO:0000256" key="3">
    <source>
        <dbReference type="ARBA" id="ARBA00022605"/>
    </source>
</evidence>
<evidence type="ECO:0000313" key="13">
    <source>
        <dbReference type="EMBL" id="RDI62268.1"/>
    </source>
</evidence>
<dbReference type="PROSITE" id="PS51273">
    <property type="entry name" value="GATASE_TYPE_1"/>
    <property type="match status" value="1"/>
</dbReference>
<dbReference type="GO" id="GO:0000107">
    <property type="term" value="F:imidazoleglycerol-phosphate synthase activity"/>
    <property type="evidence" value="ECO:0007669"/>
    <property type="project" value="UniProtKB-UniRule"/>
</dbReference>
<comment type="catalytic activity">
    <reaction evidence="8 10">
        <text>5-[(5-phospho-1-deoxy-D-ribulos-1-ylimino)methylamino]-1-(5-phospho-beta-D-ribosyl)imidazole-4-carboxamide + L-glutamine = D-erythro-1-(imidazol-4-yl)glycerol 3-phosphate + 5-amino-1-(5-phospho-beta-D-ribosyl)imidazole-4-carboxamide + L-glutamate + H(+)</text>
        <dbReference type="Rhea" id="RHEA:24793"/>
        <dbReference type="ChEBI" id="CHEBI:15378"/>
        <dbReference type="ChEBI" id="CHEBI:29985"/>
        <dbReference type="ChEBI" id="CHEBI:58278"/>
        <dbReference type="ChEBI" id="CHEBI:58359"/>
        <dbReference type="ChEBI" id="CHEBI:58475"/>
        <dbReference type="ChEBI" id="CHEBI:58525"/>
        <dbReference type="EC" id="4.3.2.10"/>
    </reaction>
</comment>
<dbReference type="GO" id="GO:0004359">
    <property type="term" value="F:glutaminase activity"/>
    <property type="evidence" value="ECO:0007669"/>
    <property type="project" value="UniProtKB-EC"/>
</dbReference>
<keyword evidence="7 10" id="KW-0456">Lyase</keyword>
<dbReference type="EC" id="3.5.1.2" evidence="10"/>
<dbReference type="InterPro" id="IPR017926">
    <property type="entry name" value="GATASE"/>
</dbReference>
<dbReference type="GO" id="GO:0005737">
    <property type="term" value="C:cytoplasm"/>
    <property type="evidence" value="ECO:0007669"/>
    <property type="project" value="UniProtKB-SubCell"/>
</dbReference>
<dbReference type="EMBL" id="QQBB01000001">
    <property type="protein sequence ID" value="RDI62268.1"/>
    <property type="molecule type" value="Genomic_DNA"/>
</dbReference>
<dbReference type="OrthoDB" id="9807137at2"/>
<evidence type="ECO:0000256" key="1">
    <source>
        <dbReference type="ARBA" id="ARBA00005091"/>
    </source>
</evidence>
<evidence type="ECO:0000256" key="10">
    <source>
        <dbReference type="HAMAP-Rule" id="MF_00278"/>
    </source>
</evidence>
<evidence type="ECO:0000256" key="6">
    <source>
        <dbReference type="ARBA" id="ARBA00023102"/>
    </source>
</evidence>
<dbReference type="InterPro" id="IPR029062">
    <property type="entry name" value="Class_I_gatase-like"/>
</dbReference>
<accession>A0A370HUS8</accession>
<keyword evidence="6 10" id="KW-0368">Histidine biosynthesis</keyword>
<dbReference type="GO" id="GO:0000105">
    <property type="term" value="P:L-histidine biosynthetic process"/>
    <property type="evidence" value="ECO:0007669"/>
    <property type="project" value="UniProtKB-UniRule"/>
</dbReference>
<feature type="active site" description="Nucleophile" evidence="10 11">
    <location>
        <position position="88"/>
    </location>
</feature>
<dbReference type="RefSeq" id="WP_114768403.1">
    <property type="nucleotide sequence ID" value="NZ_QQBB01000001.1"/>
</dbReference>
<dbReference type="EC" id="4.3.2.10" evidence="10"/>
<dbReference type="UniPathway" id="UPA00031">
    <property type="reaction ID" value="UER00010"/>
</dbReference>